<evidence type="ECO:0000256" key="1">
    <source>
        <dbReference type="SAM" id="MobiDB-lite"/>
    </source>
</evidence>
<feature type="compositionally biased region" description="Basic and acidic residues" evidence="1">
    <location>
        <begin position="125"/>
        <end position="139"/>
    </location>
</feature>
<dbReference type="AlphaFoldDB" id="A0A9P4N3E6"/>
<feature type="compositionally biased region" description="Polar residues" evidence="1">
    <location>
        <begin position="223"/>
        <end position="244"/>
    </location>
</feature>
<proteinExistence type="predicted"/>
<comment type="caution">
    <text evidence="2">The sequence shown here is derived from an EMBL/GenBank/DDBJ whole genome shotgun (WGS) entry which is preliminary data.</text>
</comment>
<feature type="compositionally biased region" description="Polar residues" evidence="1">
    <location>
        <begin position="266"/>
        <end position="275"/>
    </location>
</feature>
<sequence>MALEILASIAKNGWRKTTSMLIRHRAFIIKKDPARPKAKYAFIRKKHTKFAAHVRHGSKDDIQVRESTINVYRLVATEDDGDDREVKIYVKCPLDGERGDQEGEKYIQLKELEHGKGQRVRLRLKNKDGEDKSRGEKSKKNSRRRRRDQHYEASRTEETSSSRSHRQRYRRIAEQELPPLTASRHAPRHISRDSRRRDNAASYDGLFRPKYPRSKAIPIYNCDQGNTPPRNDSGFSPSPYQQHSPKVPDVLRRHSRSEYSRPRSAISPQSHLRPGSQLTAANLNALNEGSTVRRVPSVEGMPPVRSSIAPQASDLGRELGVVQGQQEMCFIAANSN</sequence>
<organism evidence="2 3">
    <name type="scientific">Lojkania enalia</name>
    <dbReference type="NCBI Taxonomy" id="147567"/>
    <lineage>
        <taxon>Eukaryota</taxon>
        <taxon>Fungi</taxon>
        <taxon>Dikarya</taxon>
        <taxon>Ascomycota</taxon>
        <taxon>Pezizomycotina</taxon>
        <taxon>Dothideomycetes</taxon>
        <taxon>Pleosporomycetidae</taxon>
        <taxon>Pleosporales</taxon>
        <taxon>Pleosporales incertae sedis</taxon>
        <taxon>Lojkania</taxon>
    </lineage>
</organism>
<evidence type="ECO:0000313" key="2">
    <source>
        <dbReference type="EMBL" id="KAF2260684.1"/>
    </source>
</evidence>
<gene>
    <name evidence="2" type="ORF">CC78DRAFT_584589</name>
</gene>
<feature type="compositionally biased region" description="Basic and acidic residues" evidence="1">
    <location>
        <begin position="249"/>
        <end position="261"/>
    </location>
</feature>
<feature type="region of interest" description="Disordered" evidence="1">
    <location>
        <begin position="115"/>
        <end position="275"/>
    </location>
</feature>
<dbReference type="Proteomes" id="UP000800093">
    <property type="component" value="Unassembled WGS sequence"/>
</dbReference>
<name>A0A9P4N3E6_9PLEO</name>
<keyword evidence="3" id="KW-1185">Reference proteome</keyword>
<feature type="compositionally biased region" description="Basic and acidic residues" evidence="1">
    <location>
        <begin position="190"/>
        <end position="199"/>
    </location>
</feature>
<protein>
    <submittedName>
        <fullName evidence="2">Uncharacterized protein</fullName>
    </submittedName>
</protein>
<reference evidence="3" key="1">
    <citation type="journal article" date="2020" name="Stud. Mycol.">
        <title>101 Dothideomycetes genomes: A test case for predicting lifestyles and emergence of pathogens.</title>
        <authorList>
            <person name="Haridas S."/>
            <person name="Albert R."/>
            <person name="Binder M."/>
            <person name="Bloem J."/>
            <person name="LaButti K."/>
            <person name="Salamov A."/>
            <person name="Andreopoulos B."/>
            <person name="Baker S."/>
            <person name="Barry K."/>
            <person name="Bills G."/>
            <person name="Bluhm B."/>
            <person name="Cannon C."/>
            <person name="Castanera R."/>
            <person name="Culley D."/>
            <person name="Daum C."/>
            <person name="Ezra D."/>
            <person name="Gonzalez J."/>
            <person name="Henrissat B."/>
            <person name="Kuo A."/>
            <person name="Liang C."/>
            <person name="Lipzen A."/>
            <person name="Lutzoni F."/>
            <person name="Magnuson J."/>
            <person name="Mondo S."/>
            <person name="Nolan M."/>
            <person name="Ohm R."/>
            <person name="Pangilinan J."/>
            <person name="Park H.-J."/>
            <person name="Ramirez L."/>
            <person name="Alfaro M."/>
            <person name="Sun H."/>
            <person name="Tritt A."/>
            <person name="Yoshinaga Y."/>
            <person name="Zwiers L.-H."/>
            <person name="Turgeon B."/>
            <person name="Goodwin S."/>
            <person name="Spatafora J."/>
            <person name="Crous P."/>
            <person name="Grigoriev I."/>
        </authorList>
    </citation>
    <scope>NUCLEOTIDE SEQUENCE [LARGE SCALE GENOMIC DNA]</scope>
    <source>
        <strain evidence="3">CBS 304.66</strain>
    </source>
</reference>
<dbReference type="EMBL" id="ML986675">
    <property type="protein sequence ID" value="KAF2260684.1"/>
    <property type="molecule type" value="Genomic_DNA"/>
</dbReference>
<accession>A0A9P4N3E6</accession>
<feature type="compositionally biased region" description="Basic and acidic residues" evidence="1">
    <location>
        <begin position="149"/>
        <end position="160"/>
    </location>
</feature>
<evidence type="ECO:0000313" key="3">
    <source>
        <dbReference type="Proteomes" id="UP000800093"/>
    </source>
</evidence>